<dbReference type="EMBL" id="JAYMYR010000003">
    <property type="protein sequence ID" value="KAK7374582.1"/>
    <property type="molecule type" value="Genomic_DNA"/>
</dbReference>
<name>A0AAN9RKE4_PHACN</name>
<keyword evidence="4" id="KW-1185">Reference proteome</keyword>
<evidence type="ECO:0000256" key="2">
    <source>
        <dbReference type="SAM" id="MobiDB-lite"/>
    </source>
</evidence>
<evidence type="ECO:0000313" key="4">
    <source>
        <dbReference type="Proteomes" id="UP001374584"/>
    </source>
</evidence>
<proteinExistence type="predicted"/>
<dbReference type="AlphaFoldDB" id="A0AAN9RKE4"/>
<comment type="caution">
    <text evidence="3">The sequence shown here is derived from an EMBL/GenBank/DDBJ whole genome shotgun (WGS) entry which is preliminary data.</text>
</comment>
<organism evidence="3 4">
    <name type="scientific">Phaseolus coccineus</name>
    <name type="common">Scarlet runner bean</name>
    <name type="synonym">Phaseolus multiflorus</name>
    <dbReference type="NCBI Taxonomy" id="3886"/>
    <lineage>
        <taxon>Eukaryota</taxon>
        <taxon>Viridiplantae</taxon>
        <taxon>Streptophyta</taxon>
        <taxon>Embryophyta</taxon>
        <taxon>Tracheophyta</taxon>
        <taxon>Spermatophyta</taxon>
        <taxon>Magnoliopsida</taxon>
        <taxon>eudicotyledons</taxon>
        <taxon>Gunneridae</taxon>
        <taxon>Pentapetalae</taxon>
        <taxon>rosids</taxon>
        <taxon>fabids</taxon>
        <taxon>Fabales</taxon>
        <taxon>Fabaceae</taxon>
        <taxon>Papilionoideae</taxon>
        <taxon>50 kb inversion clade</taxon>
        <taxon>NPAAA clade</taxon>
        <taxon>indigoferoid/millettioid clade</taxon>
        <taxon>Phaseoleae</taxon>
        <taxon>Phaseolus</taxon>
    </lineage>
</organism>
<feature type="compositionally biased region" description="Basic and acidic residues" evidence="2">
    <location>
        <begin position="159"/>
        <end position="170"/>
    </location>
</feature>
<reference evidence="3 4" key="1">
    <citation type="submission" date="2024-01" db="EMBL/GenBank/DDBJ databases">
        <title>The genomes of 5 underutilized Papilionoideae crops provide insights into root nodulation and disease resistanc.</title>
        <authorList>
            <person name="Jiang F."/>
        </authorList>
    </citation>
    <scope>NUCLEOTIDE SEQUENCE [LARGE SCALE GENOMIC DNA]</scope>
    <source>
        <strain evidence="3">JINMINGXINNONG_FW02</strain>
        <tissue evidence="3">Leaves</tissue>
    </source>
</reference>
<sequence length="271" mass="29380">MPRALAMPAMPRALAIAISQPKLDLKLILIPSHVRRCNKLVSSILTKGRPSIDALDTAKGLGVRSGKGSADPSSKSKKRPRKGSNIFSTTCSPGPLLTPPPRQEAIEMDSPSPNRAEKAIAPPETGRSMEVPMLPLAVLGGHAVFSGGATCTPRSHPRGSQDRDHHAKDKSRLEHELVEVSGSLKQSLAANYKFLERLAREVAEKKKAQQRTEAECRLVERVMVESTQLKKVVGERDEKISMMETLLSSVGVVRAGHLPGRMNQLGIECLI</sequence>
<evidence type="ECO:0000313" key="3">
    <source>
        <dbReference type="EMBL" id="KAK7374582.1"/>
    </source>
</evidence>
<gene>
    <name evidence="3" type="ORF">VNO80_08014</name>
</gene>
<feature type="region of interest" description="Disordered" evidence="2">
    <location>
        <begin position="148"/>
        <end position="170"/>
    </location>
</feature>
<dbReference type="Proteomes" id="UP001374584">
    <property type="component" value="Unassembled WGS sequence"/>
</dbReference>
<feature type="region of interest" description="Disordered" evidence="2">
    <location>
        <begin position="56"/>
        <end position="127"/>
    </location>
</feature>
<protein>
    <submittedName>
        <fullName evidence="3">Uncharacterized protein</fullName>
    </submittedName>
</protein>
<feature type="coiled-coil region" evidence="1">
    <location>
        <begin position="185"/>
        <end position="215"/>
    </location>
</feature>
<evidence type="ECO:0000256" key="1">
    <source>
        <dbReference type="SAM" id="Coils"/>
    </source>
</evidence>
<accession>A0AAN9RKE4</accession>
<keyword evidence="1" id="KW-0175">Coiled coil</keyword>